<dbReference type="PANTHER" id="PTHR23531:SF1">
    <property type="entry name" value="QUINOLENE RESISTANCE PROTEIN NORA"/>
    <property type="match status" value="1"/>
</dbReference>
<feature type="transmembrane region" description="Helical" evidence="5">
    <location>
        <begin position="310"/>
        <end position="332"/>
    </location>
</feature>
<dbReference type="PANTHER" id="PTHR23531">
    <property type="entry name" value="QUINOLENE RESISTANCE PROTEIN NORA"/>
    <property type="match status" value="1"/>
</dbReference>
<feature type="transmembrane region" description="Helical" evidence="5">
    <location>
        <begin position="344"/>
        <end position="366"/>
    </location>
</feature>
<dbReference type="PROSITE" id="PS00216">
    <property type="entry name" value="SUGAR_TRANSPORT_1"/>
    <property type="match status" value="1"/>
</dbReference>
<feature type="transmembrane region" description="Helical" evidence="5">
    <location>
        <begin position="223"/>
        <end position="244"/>
    </location>
</feature>
<dbReference type="InterPro" id="IPR020846">
    <property type="entry name" value="MFS_dom"/>
</dbReference>
<feature type="transmembrane region" description="Helical" evidence="5">
    <location>
        <begin position="286"/>
        <end position="304"/>
    </location>
</feature>
<evidence type="ECO:0000256" key="2">
    <source>
        <dbReference type="ARBA" id="ARBA00022692"/>
    </source>
</evidence>
<dbReference type="InterPro" id="IPR005828">
    <property type="entry name" value="MFS_sugar_transport-like"/>
</dbReference>
<dbReference type="EMBL" id="LAZR01034792">
    <property type="protein sequence ID" value="KKL44346.1"/>
    <property type="molecule type" value="Genomic_DNA"/>
</dbReference>
<dbReference type="Pfam" id="PF07690">
    <property type="entry name" value="MFS_1"/>
    <property type="match status" value="1"/>
</dbReference>
<comment type="subcellular location">
    <subcellularLocation>
        <location evidence="1">Membrane</location>
        <topology evidence="1">Multi-pass membrane protein</topology>
    </subcellularLocation>
</comment>
<name>A0A0F9CSA8_9ZZZZ</name>
<feature type="domain" description="Major facilitator superfamily (MFS) profile" evidence="6">
    <location>
        <begin position="15"/>
        <end position="397"/>
    </location>
</feature>
<feature type="transmembrane region" description="Helical" evidence="5">
    <location>
        <begin position="256"/>
        <end position="274"/>
    </location>
</feature>
<comment type="caution">
    <text evidence="7">The sequence shown here is derived from an EMBL/GenBank/DDBJ whole genome shotgun (WGS) entry which is preliminary data.</text>
</comment>
<feature type="transmembrane region" description="Helical" evidence="5">
    <location>
        <begin position="116"/>
        <end position="138"/>
    </location>
</feature>
<protein>
    <recommendedName>
        <fullName evidence="6">Major facilitator superfamily (MFS) profile domain-containing protein</fullName>
    </recommendedName>
</protein>
<dbReference type="CDD" id="cd17489">
    <property type="entry name" value="MFS_YfcJ_like"/>
    <property type="match status" value="1"/>
</dbReference>
<dbReference type="InterPro" id="IPR005829">
    <property type="entry name" value="Sugar_transporter_CS"/>
</dbReference>
<organism evidence="7">
    <name type="scientific">marine sediment metagenome</name>
    <dbReference type="NCBI Taxonomy" id="412755"/>
    <lineage>
        <taxon>unclassified sequences</taxon>
        <taxon>metagenomes</taxon>
        <taxon>ecological metagenomes</taxon>
    </lineage>
</organism>
<dbReference type="InterPro" id="IPR036259">
    <property type="entry name" value="MFS_trans_sf"/>
</dbReference>
<dbReference type="GO" id="GO:0016020">
    <property type="term" value="C:membrane"/>
    <property type="evidence" value="ECO:0007669"/>
    <property type="project" value="UniProtKB-SubCell"/>
</dbReference>
<evidence type="ECO:0000256" key="4">
    <source>
        <dbReference type="ARBA" id="ARBA00023136"/>
    </source>
</evidence>
<feature type="transmembrane region" description="Helical" evidence="5">
    <location>
        <begin position="56"/>
        <end position="74"/>
    </location>
</feature>
<feature type="transmembrane region" description="Helical" evidence="5">
    <location>
        <begin position="86"/>
        <end position="104"/>
    </location>
</feature>
<dbReference type="Pfam" id="PF00083">
    <property type="entry name" value="Sugar_tr"/>
    <property type="match status" value="1"/>
</dbReference>
<dbReference type="Gene3D" id="1.20.1250.20">
    <property type="entry name" value="MFS general substrate transporter like domains"/>
    <property type="match status" value="1"/>
</dbReference>
<evidence type="ECO:0000313" key="7">
    <source>
        <dbReference type="EMBL" id="KKL44346.1"/>
    </source>
</evidence>
<proteinExistence type="predicted"/>
<dbReference type="InterPro" id="IPR052714">
    <property type="entry name" value="MFS_Exporter"/>
</dbReference>
<feature type="transmembrane region" description="Helical" evidence="5">
    <location>
        <begin position="179"/>
        <end position="198"/>
    </location>
</feature>
<evidence type="ECO:0000256" key="3">
    <source>
        <dbReference type="ARBA" id="ARBA00022989"/>
    </source>
</evidence>
<dbReference type="AlphaFoldDB" id="A0A0F9CSA8"/>
<dbReference type="PROSITE" id="PS50850">
    <property type="entry name" value="MFS"/>
    <property type="match status" value="1"/>
</dbReference>
<evidence type="ECO:0000259" key="6">
    <source>
        <dbReference type="PROSITE" id="PS50850"/>
    </source>
</evidence>
<sequence length="405" mass="44710">MGEFDQPGFVYEATTRLYSRPFILISIANFFVICNLSSFFLFPLFINEHGGNKSDIGILMAAMMISSILMRPWISQLVDRFGRKKSYFLGTLIMTIMPVFYLLFDGPLSNFYTPLFAIRIVHGMGVALGFTSSFTYVADISPPQRLNEGLGMFGITALVGMAVGPGISEPIIHNLGFGAYFSMVSMLGAIALVLQLFLPETYVLQSFQNTQISFFSVLKRRKIFGIALLTMLFGFGLAAQGGFVSPYVEDLKLPSVSVFFAVYSMAAILTRFFVVRIADRVGEQKIIPFALAINALGYLSLTAVKNSWLLIFSGIITGCGHGLLFPCLNSLAIRDEPAHIRGKINGVFTGGMDSGLFLGSIFLGYIGEWFGYHPIFFSTFLILMTGLGIFFGLFKTNFIAHDRHS</sequence>
<dbReference type="SUPFAM" id="SSF103473">
    <property type="entry name" value="MFS general substrate transporter"/>
    <property type="match status" value="1"/>
</dbReference>
<keyword evidence="4 5" id="KW-0472">Membrane</keyword>
<keyword evidence="3 5" id="KW-1133">Transmembrane helix</keyword>
<keyword evidence="2 5" id="KW-0812">Transmembrane</keyword>
<feature type="transmembrane region" description="Helical" evidence="5">
    <location>
        <begin position="21"/>
        <end position="44"/>
    </location>
</feature>
<evidence type="ECO:0000256" key="1">
    <source>
        <dbReference type="ARBA" id="ARBA00004141"/>
    </source>
</evidence>
<accession>A0A0F9CSA8</accession>
<evidence type="ECO:0000256" key="5">
    <source>
        <dbReference type="SAM" id="Phobius"/>
    </source>
</evidence>
<gene>
    <name evidence="7" type="ORF">LCGC14_2366590</name>
</gene>
<dbReference type="GO" id="GO:0022857">
    <property type="term" value="F:transmembrane transporter activity"/>
    <property type="evidence" value="ECO:0007669"/>
    <property type="project" value="InterPro"/>
</dbReference>
<dbReference type="InterPro" id="IPR011701">
    <property type="entry name" value="MFS"/>
</dbReference>
<feature type="transmembrane region" description="Helical" evidence="5">
    <location>
        <begin position="150"/>
        <end position="167"/>
    </location>
</feature>
<feature type="transmembrane region" description="Helical" evidence="5">
    <location>
        <begin position="372"/>
        <end position="394"/>
    </location>
</feature>
<reference evidence="7" key="1">
    <citation type="journal article" date="2015" name="Nature">
        <title>Complex archaea that bridge the gap between prokaryotes and eukaryotes.</title>
        <authorList>
            <person name="Spang A."/>
            <person name="Saw J.H."/>
            <person name="Jorgensen S.L."/>
            <person name="Zaremba-Niedzwiedzka K."/>
            <person name="Martijn J."/>
            <person name="Lind A.E."/>
            <person name="van Eijk R."/>
            <person name="Schleper C."/>
            <person name="Guy L."/>
            <person name="Ettema T.J."/>
        </authorList>
    </citation>
    <scope>NUCLEOTIDE SEQUENCE</scope>
</reference>